<dbReference type="InterPro" id="IPR007139">
    <property type="entry name" value="DUF349"/>
</dbReference>
<dbReference type="AlphaFoldDB" id="A0A941E272"/>
<protein>
    <submittedName>
        <fullName evidence="1">DUF349 domain-containing protein</fullName>
    </submittedName>
</protein>
<keyword evidence="2" id="KW-1185">Reference proteome</keyword>
<name>A0A941E272_9BURK</name>
<evidence type="ECO:0000313" key="1">
    <source>
        <dbReference type="EMBL" id="MBR7800031.1"/>
    </source>
</evidence>
<comment type="caution">
    <text evidence="1">The sequence shown here is derived from an EMBL/GenBank/DDBJ whole genome shotgun (WGS) entry which is preliminary data.</text>
</comment>
<proteinExistence type="predicted"/>
<dbReference type="Proteomes" id="UP000678545">
    <property type="component" value="Unassembled WGS sequence"/>
</dbReference>
<gene>
    <name evidence="1" type="ORF">KDM90_08475</name>
</gene>
<dbReference type="RefSeq" id="WP_212675171.1">
    <property type="nucleotide sequence ID" value="NZ_JAGSPJ010000003.1"/>
</dbReference>
<organism evidence="1 2">
    <name type="scientific">Undibacterium fentianense</name>
    <dbReference type="NCBI Taxonomy" id="2828728"/>
    <lineage>
        <taxon>Bacteria</taxon>
        <taxon>Pseudomonadati</taxon>
        <taxon>Pseudomonadota</taxon>
        <taxon>Betaproteobacteria</taxon>
        <taxon>Burkholderiales</taxon>
        <taxon>Oxalobacteraceae</taxon>
        <taxon>Undibacterium</taxon>
    </lineage>
</organism>
<evidence type="ECO:0000313" key="2">
    <source>
        <dbReference type="Proteomes" id="UP000678545"/>
    </source>
</evidence>
<dbReference type="Pfam" id="PF03993">
    <property type="entry name" value="DUF349"/>
    <property type="match status" value="2"/>
</dbReference>
<accession>A0A941E272</accession>
<sequence>MFDFFSKLVSRRPRPAHTDARSSLNTVEEQKKVIQFQSAEQLRQDYLRKIEQAVIGQASEQQFFQLMVDCDFAEGRLKAAENLHTQAMLERALMPMRKVDKRVSRLLQLRLDHWQEKEKTQQAAQALINQIDHLLSQNCVYANQMIEIDKQSASIAGPSNLIEASLRETLESKLASLQSKLAQQVELQSRLLSLSNELDHALHHLDRRNPERAQELQSKLDQVLSEQAIPAISKSLISECQQKMQHFRDVVEQCENDTRLASQVSASTSADIDESSKQILISPLEEVPIDSATIQRKTVQANLNSPLSLTQIEETLVKLEEAIAAGRLQLARQFEKDLREIDPKQKYDNVVLRRELRERLNMARKELGRLNSWAKWGGGVSREELVDTAEKLKNLKLAPKEIVETVSALREQWKQMDLGTPGAAKELWLRFDTACNAVYAPAAEFFQSQSEQRRVNQALAEAKLIEFAKESANLLCEPIDWKKLSNYVMSMRDGWREIGPLDRKEKSRLDQQYNELYLALRRPLETRQTEEIATREKIIDEIQQIDPVQKSAIDQVKSLQQKWQMQATSFTLPRRVEQKLWEQFRLACDKVFEHKRRHSESADRQRQENLNAKEALCLALSEFASNEVSVLREQMQKANVAWRDIGPVPRAFEQNIELDFKKQLLRLQNLIHDVQTQEMKQIRQQLVKAFEHCLKIDQTVEKMDDAEERLPRLLEQWQEFDSIPGHLKKALDQRVANVAKLRAAEYSAYARRLADNVQVADDLCLHLEIAMAIESPPEFTQNRLKKQVEVLQMALRHGDAQQKINSLMSDLVSLPFSTDRVRQQRVTVLLSKIEF</sequence>
<dbReference type="EMBL" id="JAGSPJ010000003">
    <property type="protein sequence ID" value="MBR7800031.1"/>
    <property type="molecule type" value="Genomic_DNA"/>
</dbReference>
<reference evidence="1" key="1">
    <citation type="submission" date="2021-04" db="EMBL/GenBank/DDBJ databases">
        <title>novel species isolated from subtropical streams in China.</title>
        <authorList>
            <person name="Lu H."/>
        </authorList>
    </citation>
    <scope>NUCLEOTIDE SEQUENCE</scope>
    <source>
        <strain evidence="1">FT137W</strain>
    </source>
</reference>